<dbReference type="Gene3D" id="3.20.20.70">
    <property type="entry name" value="Aldolase class I"/>
    <property type="match status" value="1"/>
</dbReference>
<dbReference type="InterPro" id="IPR007197">
    <property type="entry name" value="rSAM"/>
</dbReference>
<dbReference type="RefSeq" id="WP_146574732.1">
    <property type="nucleotide sequence ID" value="NZ_SJPH01000005.1"/>
</dbReference>
<dbReference type="UniPathway" id="UPA00391"/>
<feature type="binding site" evidence="8">
    <location>
        <position position="29"/>
    </location>
    <ligand>
        <name>[4Fe-4S] cluster</name>
        <dbReference type="ChEBI" id="CHEBI:49883"/>
        <note>4Fe-4S-S-AdoMet</note>
    </ligand>
</feature>
<evidence type="ECO:0000259" key="9">
    <source>
        <dbReference type="PROSITE" id="PS51918"/>
    </source>
</evidence>
<keyword evidence="4 8" id="KW-0460">Magnesium</keyword>
<comment type="pathway">
    <text evidence="8">Purine metabolism; 7-cyano-7-deazaguanine biosynthesis.</text>
</comment>
<comment type="caution">
    <text evidence="10">The sequence shown here is derived from an EMBL/GenBank/DDBJ whole genome shotgun (WGS) entry which is preliminary data.</text>
</comment>
<dbReference type="PROSITE" id="PS51918">
    <property type="entry name" value="RADICAL_SAM"/>
    <property type="match status" value="1"/>
</dbReference>
<keyword evidence="11" id="KW-1185">Reference proteome</keyword>
<feature type="binding site" evidence="8">
    <location>
        <position position="25"/>
    </location>
    <ligand>
        <name>substrate</name>
    </ligand>
</feature>
<dbReference type="PIRSF" id="PIRSF000370">
    <property type="entry name" value="QueE"/>
    <property type="match status" value="1"/>
</dbReference>
<dbReference type="InterPro" id="IPR058240">
    <property type="entry name" value="rSAM_sf"/>
</dbReference>
<feature type="binding site" evidence="8">
    <location>
        <begin position="114"/>
        <end position="116"/>
    </location>
    <ligand>
        <name>S-adenosyl-L-methionine</name>
        <dbReference type="ChEBI" id="CHEBI:59789"/>
    </ligand>
</feature>
<comment type="cofactor">
    <cofactor evidence="8">
        <name>Mg(2+)</name>
        <dbReference type="ChEBI" id="CHEBI:18420"/>
    </cofactor>
</comment>
<dbReference type="GO" id="GO:1904047">
    <property type="term" value="F:S-adenosyl-L-methionine binding"/>
    <property type="evidence" value="ECO:0007669"/>
    <property type="project" value="UniProtKB-UniRule"/>
</dbReference>
<sequence>MKIAEVYKSVQGEGLLTGAVSVFVRVSGCNLRCWFCDTPYASWHPEGVDLTVDEIIAQVEEWDCRHVVLTGGEPMLFAELIPLCERLRQAGRHVTIETAGTLYLPVSCQLMSLSPKLSGSTPSIEEHPHWSRRHERSRLQTDVLTRLIAEHPYQLKFVIDQPQELAEVEALLAKLERIDPERVLLMPQGVTPEQLEQRSAWLRPYCQEHGYTFCPRKQIEWFGATRGT</sequence>
<dbReference type="HAMAP" id="MF_00917">
    <property type="entry name" value="QueE"/>
    <property type="match status" value="1"/>
</dbReference>
<comment type="cofactor">
    <cofactor evidence="8">
        <name>S-adenosyl-L-methionine</name>
        <dbReference type="ChEBI" id="CHEBI:59789"/>
    </cofactor>
    <text evidence="8">Binds 1 S-adenosyl-L-methionine per subunit.</text>
</comment>
<feature type="binding site" evidence="8">
    <location>
        <position position="70"/>
    </location>
    <ligand>
        <name>substrate</name>
    </ligand>
</feature>
<feature type="binding site" evidence="8">
    <location>
        <position position="38"/>
    </location>
    <ligand>
        <name>Mg(2+)</name>
        <dbReference type="ChEBI" id="CHEBI:18420"/>
    </ligand>
</feature>
<evidence type="ECO:0000256" key="2">
    <source>
        <dbReference type="ARBA" id="ARBA00022691"/>
    </source>
</evidence>
<feature type="domain" description="Radical SAM core" evidence="9">
    <location>
        <begin position="16"/>
        <end position="223"/>
    </location>
</feature>
<dbReference type="OrthoDB" id="9792276at2"/>
<protein>
    <recommendedName>
        <fullName evidence="8">7-carboxy-7-deazaguanine synthase</fullName>
        <shortName evidence="8">CDG synthase</shortName>
        <ecNumber evidence="8">4.3.99.3</ecNumber>
    </recommendedName>
    <alternativeName>
        <fullName evidence="8">Queuosine biosynthesis protein QueE</fullName>
    </alternativeName>
</protein>
<evidence type="ECO:0000256" key="1">
    <source>
        <dbReference type="ARBA" id="ARBA00022485"/>
    </source>
</evidence>
<dbReference type="PANTHER" id="PTHR42836">
    <property type="entry name" value="7-CARBOXY-7-DEAZAGUANINE SYNTHASE"/>
    <property type="match status" value="1"/>
</dbReference>
<dbReference type="Pfam" id="PF04055">
    <property type="entry name" value="Radical_SAM"/>
    <property type="match status" value="1"/>
</dbReference>
<organism evidence="10 11">
    <name type="scientific">Botrimarina hoheduenensis</name>
    <dbReference type="NCBI Taxonomy" id="2528000"/>
    <lineage>
        <taxon>Bacteria</taxon>
        <taxon>Pseudomonadati</taxon>
        <taxon>Planctomycetota</taxon>
        <taxon>Planctomycetia</taxon>
        <taxon>Pirellulales</taxon>
        <taxon>Lacipirellulaceae</taxon>
        <taxon>Botrimarina</taxon>
    </lineage>
</organism>
<dbReference type="SUPFAM" id="SSF102114">
    <property type="entry name" value="Radical SAM enzymes"/>
    <property type="match status" value="1"/>
</dbReference>
<comment type="catalytic activity">
    <reaction evidence="8">
        <text>6-carboxy-5,6,7,8-tetrahydropterin + H(+) = 7-carboxy-7-carbaguanine + NH4(+)</text>
        <dbReference type="Rhea" id="RHEA:27974"/>
        <dbReference type="ChEBI" id="CHEBI:15378"/>
        <dbReference type="ChEBI" id="CHEBI:28938"/>
        <dbReference type="ChEBI" id="CHEBI:61032"/>
        <dbReference type="ChEBI" id="CHEBI:61036"/>
        <dbReference type="EC" id="4.3.99.3"/>
    </reaction>
</comment>
<keyword evidence="2 8" id="KW-0949">S-adenosyl-L-methionine</keyword>
<dbReference type="EC" id="4.3.99.3" evidence="8"/>
<dbReference type="EMBL" id="SJPH01000005">
    <property type="protein sequence ID" value="TWT42857.1"/>
    <property type="molecule type" value="Genomic_DNA"/>
</dbReference>
<keyword evidence="5 8" id="KW-0408">Iron</keyword>
<comment type="cofactor">
    <cofactor evidence="8">
        <name>[4Fe-4S] cluster</name>
        <dbReference type="ChEBI" id="CHEBI:49883"/>
    </cofactor>
    <text evidence="8">Binds 1 [4Fe-4S] cluster. The cluster is coordinated with 3 cysteines and an exchangeable S-adenosyl-L-methionine.</text>
</comment>
<evidence type="ECO:0000256" key="3">
    <source>
        <dbReference type="ARBA" id="ARBA00022723"/>
    </source>
</evidence>
<feature type="binding site" evidence="8">
    <location>
        <position position="72"/>
    </location>
    <ligand>
        <name>S-adenosyl-L-methionine</name>
        <dbReference type="ChEBI" id="CHEBI:59789"/>
    </ligand>
</feature>
<feature type="binding site" evidence="8">
    <location>
        <begin position="35"/>
        <end position="37"/>
    </location>
    <ligand>
        <name>S-adenosyl-L-methionine</name>
        <dbReference type="ChEBI" id="CHEBI:59789"/>
    </ligand>
</feature>
<evidence type="ECO:0000313" key="11">
    <source>
        <dbReference type="Proteomes" id="UP000318995"/>
    </source>
</evidence>
<keyword evidence="6 8" id="KW-0411">Iron-sulfur</keyword>
<evidence type="ECO:0000313" key="10">
    <source>
        <dbReference type="EMBL" id="TWT42857.1"/>
    </source>
</evidence>
<proteinExistence type="inferred from homology"/>
<dbReference type="SFLD" id="SFLDS00029">
    <property type="entry name" value="Radical_SAM"/>
    <property type="match status" value="1"/>
</dbReference>
<dbReference type="Proteomes" id="UP000318995">
    <property type="component" value="Unassembled WGS sequence"/>
</dbReference>
<comment type="similarity">
    <text evidence="8">Belongs to the radical SAM superfamily. 7-carboxy-7-deazaguanine synthase family.</text>
</comment>
<comment type="subunit">
    <text evidence="8">Homodimer.</text>
</comment>
<name>A0A5C5VXJ6_9BACT</name>
<evidence type="ECO:0000256" key="8">
    <source>
        <dbReference type="HAMAP-Rule" id="MF_00917"/>
    </source>
</evidence>
<dbReference type="GO" id="GO:0000287">
    <property type="term" value="F:magnesium ion binding"/>
    <property type="evidence" value="ECO:0007669"/>
    <property type="project" value="UniProtKB-UniRule"/>
</dbReference>
<keyword evidence="8" id="KW-0671">Queuosine biosynthesis</keyword>
<feature type="binding site" evidence="8">
    <location>
        <position position="33"/>
    </location>
    <ligand>
        <name>[4Fe-4S] cluster</name>
        <dbReference type="ChEBI" id="CHEBI:49883"/>
        <note>4Fe-4S-S-AdoMet</note>
    </ligand>
</feature>
<dbReference type="InterPro" id="IPR013785">
    <property type="entry name" value="Aldolase_TIM"/>
</dbReference>
<accession>A0A5C5VXJ6</accession>
<evidence type="ECO:0000256" key="6">
    <source>
        <dbReference type="ARBA" id="ARBA00023014"/>
    </source>
</evidence>
<evidence type="ECO:0000256" key="4">
    <source>
        <dbReference type="ARBA" id="ARBA00022842"/>
    </source>
</evidence>
<feature type="binding site" evidence="8">
    <location>
        <position position="36"/>
    </location>
    <ligand>
        <name>[4Fe-4S] cluster</name>
        <dbReference type="ChEBI" id="CHEBI:49883"/>
        <note>4Fe-4S-S-AdoMet</note>
    </ligand>
</feature>
<dbReference type="InterPro" id="IPR024924">
    <property type="entry name" value="7-CO-7-deazaguanine_synth-like"/>
</dbReference>
<dbReference type="GO" id="GO:0016840">
    <property type="term" value="F:carbon-nitrogen lyase activity"/>
    <property type="evidence" value="ECO:0007669"/>
    <property type="project" value="UniProtKB-UniRule"/>
</dbReference>
<gene>
    <name evidence="8 10" type="primary">queE</name>
    <name evidence="10" type="ORF">Pla111_24950</name>
</gene>
<reference evidence="10 11" key="1">
    <citation type="submission" date="2019-02" db="EMBL/GenBank/DDBJ databases">
        <title>Deep-cultivation of Planctomycetes and their phenomic and genomic characterization uncovers novel biology.</title>
        <authorList>
            <person name="Wiegand S."/>
            <person name="Jogler M."/>
            <person name="Boedeker C."/>
            <person name="Pinto D."/>
            <person name="Vollmers J."/>
            <person name="Rivas-Marin E."/>
            <person name="Kohn T."/>
            <person name="Peeters S.H."/>
            <person name="Heuer A."/>
            <person name="Rast P."/>
            <person name="Oberbeckmann S."/>
            <person name="Bunk B."/>
            <person name="Jeske O."/>
            <person name="Meyerdierks A."/>
            <person name="Storesund J.E."/>
            <person name="Kallscheuer N."/>
            <person name="Luecker S."/>
            <person name="Lage O.M."/>
            <person name="Pohl T."/>
            <person name="Merkel B.J."/>
            <person name="Hornburger P."/>
            <person name="Mueller R.-W."/>
            <person name="Bruemmer F."/>
            <person name="Labrenz M."/>
            <person name="Spormann A.M."/>
            <person name="Op Den Camp H."/>
            <person name="Overmann J."/>
            <person name="Amann R."/>
            <person name="Jetten M.S.M."/>
            <person name="Mascher T."/>
            <person name="Medema M.H."/>
            <person name="Devos D.P."/>
            <person name="Kaster A.-K."/>
            <person name="Ovreas L."/>
            <person name="Rohde M."/>
            <person name="Galperin M.Y."/>
            <person name="Jogler C."/>
        </authorList>
    </citation>
    <scope>NUCLEOTIDE SEQUENCE [LARGE SCALE GENOMIC DNA]</scope>
    <source>
        <strain evidence="10 11">Pla111</strain>
    </source>
</reference>
<comment type="caution">
    <text evidence="8">Lacks conserved residue(s) required for the propagation of feature annotation.</text>
</comment>
<evidence type="ECO:0000256" key="5">
    <source>
        <dbReference type="ARBA" id="ARBA00023004"/>
    </source>
</evidence>
<dbReference type="PANTHER" id="PTHR42836:SF1">
    <property type="entry name" value="7-CARBOXY-7-DEAZAGUANINE SYNTHASE"/>
    <property type="match status" value="1"/>
</dbReference>
<comment type="function">
    <text evidence="8">Catalyzes the complex heterocyclic radical-mediated conversion of 6-carboxy-5,6,7,8-tetrahydropterin (CPH4) to 7-carboxy-7-deazaguanine (CDG), a step common to the biosynthetic pathways of all 7-deazapurine-containing compounds.</text>
</comment>
<feature type="binding site" evidence="8">
    <location>
        <begin position="10"/>
        <end position="12"/>
    </location>
    <ligand>
        <name>substrate</name>
    </ligand>
</feature>
<dbReference type="CDD" id="cd01335">
    <property type="entry name" value="Radical_SAM"/>
    <property type="match status" value="1"/>
</dbReference>
<keyword evidence="7 8" id="KW-0456">Lyase</keyword>
<keyword evidence="3 8" id="KW-0479">Metal-binding</keyword>
<evidence type="ECO:0000256" key="7">
    <source>
        <dbReference type="ARBA" id="ARBA00023239"/>
    </source>
</evidence>
<dbReference type="AlphaFoldDB" id="A0A5C5VXJ6"/>
<keyword evidence="1 8" id="KW-0004">4Fe-4S</keyword>
<dbReference type="GO" id="GO:0051539">
    <property type="term" value="F:4 iron, 4 sulfur cluster binding"/>
    <property type="evidence" value="ECO:0007669"/>
    <property type="project" value="UniProtKB-UniRule"/>
</dbReference>
<dbReference type="GO" id="GO:0008616">
    <property type="term" value="P:tRNA queuosine(34) biosynthetic process"/>
    <property type="evidence" value="ECO:0007669"/>
    <property type="project" value="UniProtKB-UniRule"/>
</dbReference>